<organism evidence="1 2">
    <name type="scientific">Xylanibacter ruminicola</name>
    <name type="common">Prevotella ruminicola</name>
    <dbReference type="NCBI Taxonomy" id="839"/>
    <lineage>
        <taxon>Bacteria</taxon>
        <taxon>Pseudomonadati</taxon>
        <taxon>Bacteroidota</taxon>
        <taxon>Bacteroidia</taxon>
        <taxon>Bacteroidales</taxon>
        <taxon>Prevotellaceae</taxon>
        <taxon>Xylanibacter</taxon>
    </lineage>
</organism>
<reference evidence="1 2" key="1">
    <citation type="submission" date="2016-10" db="EMBL/GenBank/DDBJ databases">
        <authorList>
            <person name="de Groot N.N."/>
        </authorList>
    </citation>
    <scope>NUCLEOTIDE SEQUENCE [LARGE SCALE GENOMIC DNA]</scope>
    <source>
        <strain evidence="1 2">D31d</strain>
    </source>
</reference>
<evidence type="ECO:0000313" key="2">
    <source>
        <dbReference type="Proteomes" id="UP000182257"/>
    </source>
</evidence>
<protein>
    <submittedName>
        <fullName evidence="1">Uncharacterized protein</fullName>
    </submittedName>
</protein>
<proteinExistence type="predicted"/>
<dbReference type="AlphaFoldDB" id="A0A1H4F9U3"/>
<dbReference type="EMBL" id="FNRF01000008">
    <property type="protein sequence ID" value="SEA93961.1"/>
    <property type="molecule type" value="Genomic_DNA"/>
</dbReference>
<gene>
    <name evidence="1" type="ORF">SAMN05216462_3189</name>
</gene>
<name>A0A1H4F9U3_XYLRU</name>
<accession>A0A1H4F9U3</accession>
<dbReference type="Proteomes" id="UP000182257">
    <property type="component" value="Unassembled WGS sequence"/>
</dbReference>
<evidence type="ECO:0000313" key="1">
    <source>
        <dbReference type="EMBL" id="SEA93961.1"/>
    </source>
</evidence>
<sequence length="31" mass="3726">MGYFMIKSVNLRKHWLFSALKALILYPQNKN</sequence>